<feature type="domain" description="ATPase AAA-type core" evidence="1">
    <location>
        <begin position="353"/>
        <end position="429"/>
    </location>
</feature>
<organism evidence="2 3">
    <name type="scientific">Simiduia aestuariiviva</name>
    <dbReference type="NCBI Taxonomy" id="1510459"/>
    <lineage>
        <taxon>Bacteria</taxon>
        <taxon>Pseudomonadati</taxon>
        <taxon>Pseudomonadota</taxon>
        <taxon>Gammaproteobacteria</taxon>
        <taxon>Cellvibrionales</taxon>
        <taxon>Cellvibrionaceae</taxon>
        <taxon>Simiduia</taxon>
    </lineage>
</organism>
<dbReference type="GO" id="GO:0005524">
    <property type="term" value="F:ATP binding"/>
    <property type="evidence" value="ECO:0007669"/>
    <property type="project" value="InterPro"/>
</dbReference>
<dbReference type="Proteomes" id="UP000559987">
    <property type="component" value="Unassembled WGS sequence"/>
</dbReference>
<accession>A0A839UIP8</accession>
<dbReference type="PANTHER" id="PTHR43581:SF4">
    <property type="entry name" value="ATP_GTP PHOSPHATASE"/>
    <property type="match status" value="1"/>
</dbReference>
<comment type="caution">
    <text evidence="2">The sequence shown here is derived from an EMBL/GenBank/DDBJ whole genome shotgun (WGS) entry which is preliminary data.</text>
</comment>
<evidence type="ECO:0000259" key="1">
    <source>
        <dbReference type="Pfam" id="PF13304"/>
    </source>
</evidence>
<dbReference type="PANTHER" id="PTHR43581">
    <property type="entry name" value="ATP/GTP PHOSPHATASE"/>
    <property type="match status" value="1"/>
</dbReference>
<dbReference type="InterPro" id="IPR027417">
    <property type="entry name" value="P-loop_NTPase"/>
</dbReference>
<dbReference type="SUPFAM" id="SSF52540">
    <property type="entry name" value="P-loop containing nucleoside triphosphate hydrolases"/>
    <property type="match status" value="1"/>
</dbReference>
<protein>
    <submittedName>
        <fullName evidence="2">Putative ATPase</fullName>
    </submittedName>
</protein>
<dbReference type="RefSeq" id="WP_183908697.1">
    <property type="nucleotide sequence ID" value="NZ_JACHXZ010000001.1"/>
</dbReference>
<evidence type="ECO:0000313" key="2">
    <source>
        <dbReference type="EMBL" id="MBB3167732.1"/>
    </source>
</evidence>
<dbReference type="Pfam" id="PF13304">
    <property type="entry name" value="AAA_21"/>
    <property type="match status" value="1"/>
</dbReference>
<dbReference type="InterPro" id="IPR051396">
    <property type="entry name" value="Bact_Antivir_Def_Nuclease"/>
</dbReference>
<dbReference type="Gene3D" id="3.40.50.300">
    <property type="entry name" value="P-loop containing nucleotide triphosphate hydrolases"/>
    <property type="match status" value="1"/>
</dbReference>
<dbReference type="GO" id="GO:0016887">
    <property type="term" value="F:ATP hydrolysis activity"/>
    <property type="evidence" value="ECO:0007669"/>
    <property type="project" value="InterPro"/>
</dbReference>
<sequence length="526" mass="59447">MKFVVVQRNHFFPDSGLDTAYLKIDHWNDYSFVTMFNFALHDSNGEFHEIGGVRIGFAGQTEKTSTYETLDAEFYHLSERYFSLGSKNFYKNISKLNSDARSSVLLALRDVVYNQSLLERYIGEEVFKTSLLRDCSVSTVKGQYSRLMNGGVELTDYHFEFWRPQTALQSELRLIFEVDRSRSPNTNIHAIIGRNGAGKTTLLNDMIYAVCNKDQTHSRFQEVSIWGSDEIEEDYFSSLVSVSFSAFDSFDPPSDQPDRSKGTCYFYLGLKTPEKDGVHKSLADLRLECIEALAKCFYSQEKTLRWLAALDTLNSDDNFASLELHRLSELYFSAGFDAGSTGKEGDEEFEKFKALAEPYLEKLSSGHAIVFLTVTKLVATVEEKALVLMDEPESHLHPPLLAAFIRTLSDLLIDRNGVALIATHSPVVLQEVPKSCVWKLLRSGDELLVERPAIETFGENVGILTREVFRLEVVKSGFHNYLMSSVQNGKSYESIIHELNGCLGLEGRAVLKALVHDRDKKSIIND</sequence>
<reference evidence="2 3" key="1">
    <citation type="submission" date="2020-08" db="EMBL/GenBank/DDBJ databases">
        <title>Genomic Encyclopedia of Type Strains, Phase III (KMG-III): the genomes of soil and plant-associated and newly described type strains.</title>
        <authorList>
            <person name="Whitman W."/>
        </authorList>
    </citation>
    <scope>NUCLEOTIDE SEQUENCE [LARGE SCALE GENOMIC DNA]</scope>
    <source>
        <strain evidence="2 3">CECT 8571</strain>
    </source>
</reference>
<dbReference type="AlphaFoldDB" id="A0A839UIP8"/>
<name>A0A839UIP8_9GAMM</name>
<evidence type="ECO:0000313" key="3">
    <source>
        <dbReference type="Proteomes" id="UP000559987"/>
    </source>
</evidence>
<keyword evidence="3" id="KW-1185">Reference proteome</keyword>
<dbReference type="EMBL" id="JACHXZ010000001">
    <property type="protein sequence ID" value="MBB3167732.1"/>
    <property type="molecule type" value="Genomic_DNA"/>
</dbReference>
<gene>
    <name evidence="2" type="ORF">FHS30_000908</name>
</gene>
<dbReference type="InterPro" id="IPR003959">
    <property type="entry name" value="ATPase_AAA_core"/>
</dbReference>
<proteinExistence type="predicted"/>